<dbReference type="GO" id="GO:0097730">
    <property type="term" value="C:non-motile cilium"/>
    <property type="evidence" value="ECO:0007669"/>
    <property type="project" value="TreeGrafter"/>
</dbReference>
<proteinExistence type="predicted"/>
<organism evidence="2 3">
    <name type="scientific">Liparis tanakae</name>
    <name type="common">Tanaka's snailfish</name>
    <dbReference type="NCBI Taxonomy" id="230148"/>
    <lineage>
        <taxon>Eukaryota</taxon>
        <taxon>Metazoa</taxon>
        <taxon>Chordata</taxon>
        <taxon>Craniata</taxon>
        <taxon>Vertebrata</taxon>
        <taxon>Euteleostomi</taxon>
        <taxon>Actinopterygii</taxon>
        <taxon>Neopterygii</taxon>
        <taxon>Teleostei</taxon>
        <taxon>Neoteleostei</taxon>
        <taxon>Acanthomorphata</taxon>
        <taxon>Eupercaria</taxon>
        <taxon>Perciformes</taxon>
        <taxon>Cottioidei</taxon>
        <taxon>Cottales</taxon>
        <taxon>Liparidae</taxon>
        <taxon>Liparis</taxon>
    </lineage>
</organism>
<evidence type="ECO:0000259" key="1">
    <source>
        <dbReference type="Pfam" id="PF21049"/>
    </source>
</evidence>
<reference evidence="2 3" key="1">
    <citation type="submission" date="2019-03" db="EMBL/GenBank/DDBJ databases">
        <title>First draft genome of Liparis tanakae, snailfish: a comprehensive survey of snailfish specific genes.</title>
        <authorList>
            <person name="Kim W."/>
            <person name="Song I."/>
            <person name="Jeong J.-H."/>
            <person name="Kim D."/>
            <person name="Kim S."/>
            <person name="Ryu S."/>
            <person name="Song J.Y."/>
            <person name="Lee S.K."/>
        </authorList>
    </citation>
    <scope>NUCLEOTIDE SEQUENCE [LARGE SCALE GENOMIC DNA]</scope>
    <source>
        <tissue evidence="2">Muscle</tissue>
    </source>
</reference>
<feature type="domain" description="Cilia- and flagella-associated protein 69 ARM repeats" evidence="1">
    <location>
        <begin position="33"/>
        <end position="96"/>
    </location>
</feature>
<dbReference type="GO" id="GO:1990834">
    <property type="term" value="P:response to odorant"/>
    <property type="evidence" value="ECO:0007669"/>
    <property type="project" value="TreeGrafter"/>
</dbReference>
<dbReference type="Pfam" id="PF21049">
    <property type="entry name" value="CFA69_ARM_rpt"/>
    <property type="match status" value="1"/>
</dbReference>
<keyword evidence="3" id="KW-1185">Reference proteome</keyword>
<protein>
    <submittedName>
        <fullName evidence="2">Cilia-and flagella-associated protein 69</fullName>
    </submittedName>
</protein>
<dbReference type="EMBL" id="SRLO01000980">
    <property type="protein sequence ID" value="TNN43248.1"/>
    <property type="molecule type" value="Genomic_DNA"/>
</dbReference>
<evidence type="ECO:0000313" key="2">
    <source>
        <dbReference type="EMBL" id="TNN43248.1"/>
    </source>
</evidence>
<dbReference type="PANTHER" id="PTHR14716:SF0">
    <property type="entry name" value="CILIA- AND FLAGELLA-ASSOCIATED PROTEIN 69"/>
    <property type="match status" value="1"/>
</dbReference>
<keyword evidence="2" id="KW-0282">Flagellum</keyword>
<dbReference type="OrthoDB" id="191673at2759"/>
<dbReference type="PANTHER" id="PTHR14716">
    <property type="entry name" value="CILIA- AND FLAGELLA-ASSOCIATED PROTEIN 69"/>
    <property type="match status" value="1"/>
</dbReference>
<accession>A0A4Z2FQ19</accession>
<evidence type="ECO:0000313" key="3">
    <source>
        <dbReference type="Proteomes" id="UP000314294"/>
    </source>
</evidence>
<comment type="caution">
    <text evidence="2">The sequence shown here is derived from an EMBL/GenBank/DDBJ whole genome shotgun (WGS) entry which is preliminary data.</text>
</comment>
<name>A0A4Z2FQ19_9TELE</name>
<dbReference type="Proteomes" id="UP000314294">
    <property type="component" value="Unassembled WGS sequence"/>
</dbReference>
<dbReference type="InterPro" id="IPR048733">
    <property type="entry name" value="CFA69_ARM_dom"/>
</dbReference>
<gene>
    <name evidence="2" type="primary">CFAP69_1</name>
    <name evidence="2" type="ORF">EYF80_046574</name>
</gene>
<sequence length="131" mass="15037">MTLCPVTYPNPHRDSSTCTCCTEVSHFLTLYELLKELTGISKILDVCAEKVKEHREYVPILCEALQICRLPFLKEKASDELNYAQDVIDFLSHMGTPPLIQLKLTICFTVEHPLTLMLSMWYESEDVRLKG</sequence>
<dbReference type="GO" id="GO:0042048">
    <property type="term" value="P:olfactory behavior"/>
    <property type="evidence" value="ECO:0007669"/>
    <property type="project" value="TreeGrafter"/>
</dbReference>
<dbReference type="GO" id="GO:1902093">
    <property type="term" value="P:positive regulation of flagellated sperm motility"/>
    <property type="evidence" value="ECO:0007669"/>
    <property type="project" value="TreeGrafter"/>
</dbReference>
<dbReference type="GO" id="GO:0097225">
    <property type="term" value="C:sperm midpiece"/>
    <property type="evidence" value="ECO:0007669"/>
    <property type="project" value="TreeGrafter"/>
</dbReference>
<keyword evidence="2" id="KW-0966">Cell projection</keyword>
<dbReference type="AlphaFoldDB" id="A0A4Z2FQ19"/>
<keyword evidence="2" id="KW-0969">Cilium</keyword>
<dbReference type="InterPro" id="IPR048732">
    <property type="entry name" value="CFA69"/>
</dbReference>